<dbReference type="PROSITE" id="PS00518">
    <property type="entry name" value="ZF_RING_1"/>
    <property type="match status" value="1"/>
</dbReference>
<dbReference type="AlphaFoldDB" id="A0A4D9CXT0"/>
<gene>
    <name evidence="9" type="ORF">NSK_004615</name>
</gene>
<dbReference type="OrthoDB" id="202896at2759"/>
<feature type="region of interest" description="Disordered" evidence="7">
    <location>
        <begin position="520"/>
        <end position="817"/>
    </location>
</feature>
<evidence type="ECO:0000256" key="3">
    <source>
        <dbReference type="ARBA" id="ARBA00022723"/>
    </source>
</evidence>
<dbReference type="InterPro" id="IPR017907">
    <property type="entry name" value="Znf_RING_CS"/>
</dbReference>
<feature type="compositionally biased region" description="Low complexity" evidence="7">
    <location>
        <begin position="149"/>
        <end position="171"/>
    </location>
</feature>
<keyword evidence="5" id="KW-0862">Zinc</keyword>
<feature type="compositionally biased region" description="Polar residues" evidence="7">
    <location>
        <begin position="737"/>
        <end position="750"/>
    </location>
</feature>
<feature type="compositionally biased region" description="Low complexity" evidence="7">
    <location>
        <begin position="411"/>
        <end position="422"/>
    </location>
</feature>
<dbReference type="GO" id="GO:0008270">
    <property type="term" value="F:zinc ion binding"/>
    <property type="evidence" value="ECO:0007669"/>
    <property type="project" value="UniProtKB-KW"/>
</dbReference>
<dbReference type="InterPro" id="IPR039739">
    <property type="entry name" value="MAG2/RNF10"/>
</dbReference>
<feature type="compositionally biased region" description="Gly residues" evidence="7">
    <location>
        <begin position="318"/>
        <end position="336"/>
    </location>
</feature>
<proteinExistence type="predicted"/>
<dbReference type="InterPro" id="IPR001841">
    <property type="entry name" value="Znf_RING"/>
</dbReference>
<keyword evidence="10" id="KW-1185">Reference proteome</keyword>
<evidence type="ECO:0000256" key="4">
    <source>
        <dbReference type="ARBA" id="ARBA00022771"/>
    </source>
</evidence>
<dbReference type="GO" id="GO:0045944">
    <property type="term" value="P:positive regulation of transcription by RNA polymerase II"/>
    <property type="evidence" value="ECO:0007669"/>
    <property type="project" value="TreeGrafter"/>
</dbReference>
<feature type="compositionally biased region" description="Basic and acidic residues" evidence="7">
    <location>
        <begin position="563"/>
        <end position="576"/>
    </location>
</feature>
<dbReference type="SUPFAM" id="SSF57850">
    <property type="entry name" value="RING/U-box"/>
    <property type="match status" value="1"/>
</dbReference>
<dbReference type="GO" id="GO:0005737">
    <property type="term" value="C:cytoplasm"/>
    <property type="evidence" value="ECO:0007669"/>
    <property type="project" value="UniProtKB-SubCell"/>
</dbReference>
<dbReference type="EMBL" id="SDOX01000020">
    <property type="protein sequence ID" value="TFJ84142.1"/>
    <property type="molecule type" value="Genomic_DNA"/>
</dbReference>
<feature type="compositionally biased region" description="Polar residues" evidence="7">
    <location>
        <begin position="762"/>
        <end position="774"/>
    </location>
</feature>
<evidence type="ECO:0000256" key="6">
    <source>
        <dbReference type="PROSITE-ProRule" id="PRU00175"/>
    </source>
</evidence>
<evidence type="ECO:0000313" key="10">
    <source>
        <dbReference type="Proteomes" id="UP000355283"/>
    </source>
</evidence>
<feature type="compositionally biased region" description="Low complexity" evidence="7">
    <location>
        <begin position="704"/>
        <end position="717"/>
    </location>
</feature>
<feature type="compositionally biased region" description="Gly residues" evidence="7">
    <location>
        <begin position="687"/>
        <end position="700"/>
    </location>
</feature>
<feature type="compositionally biased region" description="Gly residues" evidence="7">
    <location>
        <begin position="354"/>
        <end position="380"/>
    </location>
</feature>
<sequence length="817" mass="85978">MSLSHLLNFRYERYDPTPTAAGAAAHKHHHQHQKKRPSLRSRSKEHFLQTNFRLVLSPLVPPSHPALFDADSPMDWEHVDLVLLPSLIPTLPPCPICFDHPHAAQITRCGHHYCAPCVLRYLEEEGCVRRCPMCLEHIHQSDLRPLEAWSPSLPASSPPLSASPSPPSSSAESEEAREEEAGREERVKFLLLARTKGSLTPRVVEGGGGGGGGGGTGYGEGVAAWGVKRKGAGPPDWLRPWRRKKKVATLTREAAELVAAREESVGVEGAEWIPFIDEALKMLDRRREKYAARRPRGQGLVEGPPESRAGMGREDAAGRGGGGKGGKGGGPVGGSGPAQASTPRPSQRPRGHSEGTGGSGGGKEGGGRGRGGGGEPGEGGFSAACAADGFPFPMDDVPSAREDKACPSSPPASLGPSSLSGEGLDSQASHFYQLEDGQLAFLHPLTMRCLMAEAGGRHALLPRVVEGTVLEAETLVLTPELRGRYGFLKHLPLYSSVKLVELALPPALLSPPTLELFKPEMKKRAQRRKQRERAEEREAARRAREVEREAVREAGRGSSLTEEEIRRIQAQREKGVDLNGPQPWEAARMVSGGDRREEAGDGEDGGKEGEKEGGGLSGSPSEERRALTSSFAEVIRKKGGAATTVLREEMFPALGGGGGGSPAPMSSSPPGRKSDPPPLSGAVPANGGTGGTSGTGGSGGRDCSSSPSLRASAPSMGRVREPESGGEGGRGVWTGRTPFSVTLGTSSSLPERSETGGMWQAGQASPGASVSPTASDGKEPPRPGKQPLQPHQQQKKKGKGGGKGIPIFSTGSQRSYG</sequence>
<evidence type="ECO:0000256" key="1">
    <source>
        <dbReference type="ARBA" id="ARBA00004496"/>
    </source>
</evidence>
<dbReference type="PANTHER" id="PTHR12983">
    <property type="entry name" value="RING FINGER 10 FAMILY MEMBER"/>
    <property type="match status" value="1"/>
</dbReference>
<dbReference type="PROSITE" id="PS50089">
    <property type="entry name" value="ZF_RING_2"/>
    <property type="match status" value="1"/>
</dbReference>
<keyword evidence="3" id="KW-0479">Metal-binding</keyword>
<evidence type="ECO:0000256" key="2">
    <source>
        <dbReference type="ARBA" id="ARBA00022490"/>
    </source>
</evidence>
<dbReference type="CDD" id="cd16536">
    <property type="entry name" value="RING-HC_RNF10"/>
    <property type="match status" value="1"/>
</dbReference>
<feature type="compositionally biased region" description="Basic and acidic residues" evidence="7">
    <location>
        <begin position="593"/>
        <end position="613"/>
    </location>
</feature>
<accession>A0A4D9CXT0</accession>
<feature type="domain" description="RING-type" evidence="8">
    <location>
        <begin position="94"/>
        <end position="134"/>
    </location>
</feature>
<dbReference type="Proteomes" id="UP000355283">
    <property type="component" value="Unassembled WGS sequence"/>
</dbReference>
<feature type="region of interest" description="Disordered" evidence="7">
    <location>
        <begin position="149"/>
        <end position="183"/>
    </location>
</feature>
<dbReference type="Gene3D" id="3.30.40.10">
    <property type="entry name" value="Zinc/RING finger domain, C3HC4 (zinc finger)"/>
    <property type="match status" value="1"/>
</dbReference>
<name>A0A4D9CXT0_9STRA</name>
<evidence type="ECO:0000256" key="7">
    <source>
        <dbReference type="SAM" id="MobiDB-lite"/>
    </source>
</evidence>
<feature type="compositionally biased region" description="Low complexity" evidence="7">
    <location>
        <begin position="662"/>
        <end position="671"/>
    </location>
</feature>
<keyword evidence="2" id="KW-0963">Cytoplasm</keyword>
<dbReference type="PANTHER" id="PTHR12983:SF9">
    <property type="entry name" value="E3 UBIQUITIN-PROTEIN LIGASE RNF10"/>
    <property type="match status" value="1"/>
</dbReference>
<dbReference type="GO" id="GO:0000976">
    <property type="term" value="F:transcription cis-regulatory region binding"/>
    <property type="evidence" value="ECO:0007669"/>
    <property type="project" value="TreeGrafter"/>
</dbReference>
<feature type="region of interest" description="Disordered" evidence="7">
    <location>
        <begin position="290"/>
        <end position="422"/>
    </location>
</feature>
<feature type="compositionally biased region" description="Basic and acidic residues" evidence="7">
    <location>
        <begin position="532"/>
        <end position="555"/>
    </location>
</feature>
<dbReference type="Pfam" id="PF00097">
    <property type="entry name" value="zf-C3HC4"/>
    <property type="match status" value="1"/>
</dbReference>
<dbReference type="InterPro" id="IPR013083">
    <property type="entry name" value="Znf_RING/FYVE/PHD"/>
</dbReference>
<evidence type="ECO:0000313" key="9">
    <source>
        <dbReference type="EMBL" id="TFJ84142.1"/>
    </source>
</evidence>
<evidence type="ECO:0000259" key="8">
    <source>
        <dbReference type="PROSITE" id="PS50089"/>
    </source>
</evidence>
<organism evidence="9 10">
    <name type="scientific">Nannochloropsis salina CCMP1776</name>
    <dbReference type="NCBI Taxonomy" id="1027361"/>
    <lineage>
        <taxon>Eukaryota</taxon>
        <taxon>Sar</taxon>
        <taxon>Stramenopiles</taxon>
        <taxon>Ochrophyta</taxon>
        <taxon>Eustigmatophyceae</taxon>
        <taxon>Eustigmatales</taxon>
        <taxon>Monodopsidaceae</taxon>
        <taxon>Microchloropsis</taxon>
        <taxon>Microchloropsis salina</taxon>
    </lineage>
</organism>
<reference evidence="9 10" key="1">
    <citation type="submission" date="2019-01" db="EMBL/GenBank/DDBJ databases">
        <title>Nuclear Genome Assembly of the Microalgal Biofuel strain Nannochloropsis salina CCMP1776.</title>
        <authorList>
            <person name="Hovde B."/>
        </authorList>
    </citation>
    <scope>NUCLEOTIDE SEQUENCE [LARGE SCALE GENOMIC DNA]</scope>
    <source>
        <strain evidence="9 10">CCMP1776</strain>
    </source>
</reference>
<comment type="caution">
    <text evidence="9">The sequence shown here is derived from an EMBL/GenBank/DDBJ whole genome shotgun (WGS) entry which is preliminary data.</text>
</comment>
<dbReference type="InterPro" id="IPR018957">
    <property type="entry name" value="Znf_C3HC4_RING-type"/>
</dbReference>
<protein>
    <recommendedName>
        <fullName evidence="8">RING-type domain-containing protein</fullName>
    </recommendedName>
</protein>
<dbReference type="SMART" id="SM00184">
    <property type="entry name" value="RING"/>
    <property type="match status" value="1"/>
</dbReference>
<comment type="subcellular location">
    <subcellularLocation>
        <location evidence="1">Cytoplasm</location>
    </subcellularLocation>
</comment>
<feature type="region of interest" description="Disordered" evidence="7">
    <location>
        <begin position="20"/>
        <end position="42"/>
    </location>
</feature>
<keyword evidence="4 6" id="KW-0863">Zinc-finger</keyword>
<evidence type="ECO:0000256" key="5">
    <source>
        <dbReference type="ARBA" id="ARBA00022833"/>
    </source>
</evidence>
<feature type="compositionally biased region" description="Basic residues" evidence="7">
    <location>
        <begin position="25"/>
        <end position="41"/>
    </location>
</feature>